<evidence type="ECO:0000256" key="4">
    <source>
        <dbReference type="ARBA" id="ARBA00022927"/>
    </source>
</evidence>
<reference evidence="10" key="1">
    <citation type="journal article" date="2021" name="Proc. Natl. Acad. Sci. U.S.A.">
        <title>Three genomes in the algal genus Volvox reveal the fate of a haploid sex-determining region after a transition to homothallism.</title>
        <authorList>
            <person name="Yamamoto K."/>
            <person name="Hamaji T."/>
            <person name="Kawai-Toyooka H."/>
            <person name="Matsuzaki R."/>
            <person name="Takahashi F."/>
            <person name="Nishimura Y."/>
            <person name="Kawachi M."/>
            <person name="Noguchi H."/>
            <person name="Minakuchi Y."/>
            <person name="Umen J.G."/>
            <person name="Toyoda A."/>
            <person name="Nozaki H."/>
        </authorList>
    </citation>
    <scope>NUCLEOTIDE SEQUENCE</scope>
    <source>
        <strain evidence="10">NIES-3785</strain>
        <strain evidence="9">NIES-3786</strain>
    </source>
</reference>
<dbReference type="GO" id="GO:0016192">
    <property type="term" value="P:vesicle-mediated transport"/>
    <property type="evidence" value="ECO:0007669"/>
    <property type="project" value="InterPro"/>
</dbReference>
<keyword evidence="12" id="KW-1185">Reference proteome</keyword>
<organism evidence="10 11">
    <name type="scientific">Volvox reticuliferus</name>
    <dbReference type="NCBI Taxonomy" id="1737510"/>
    <lineage>
        <taxon>Eukaryota</taxon>
        <taxon>Viridiplantae</taxon>
        <taxon>Chlorophyta</taxon>
        <taxon>core chlorophytes</taxon>
        <taxon>Chlorophyceae</taxon>
        <taxon>CS clade</taxon>
        <taxon>Chlamydomonadales</taxon>
        <taxon>Volvocaceae</taxon>
        <taxon>Volvox</taxon>
    </lineage>
</organism>
<comment type="function">
    <text evidence="8">May be involved in fusion of retrograde transport vesicles derived from an endocytic compartment with the Golgi complex.</text>
</comment>
<dbReference type="EMBL" id="BNCP01000008">
    <property type="protein sequence ID" value="GIL76357.1"/>
    <property type="molecule type" value="Genomic_DNA"/>
</dbReference>
<evidence type="ECO:0000313" key="10">
    <source>
        <dbReference type="EMBL" id="GIM01066.1"/>
    </source>
</evidence>
<dbReference type="Proteomes" id="UP000722791">
    <property type="component" value="Unassembled WGS sequence"/>
</dbReference>
<dbReference type="PANTHER" id="PTHR23137:SF36">
    <property type="entry name" value="VESICLE TRANSPORT PROTEIN SFT2C"/>
    <property type="match status" value="1"/>
</dbReference>
<evidence type="ECO:0000256" key="1">
    <source>
        <dbReference type="ARBA" id="ARBA00004141"/>
    </source>
</evidence>
<evidence type="ECO:0000256" key="8">
    <source>
        <dbReference type="RuleBase" id="RU363111"/>
    </source>
</evidence>
<keyword evidence="2 8" id="KW-0813">Transport</keyword>
<proteinExistence type="inferred from homology"/>
<gene>
    <name evidence="9" type="ORF">Vretifemale_5970</name>
    <name evidence="10" type="ORF">Vretimale_5919</name>
</gene>
<keyword evidence="4 8" id="KW-0653">Protein transport</keyword>
<comment type="similarity">
    <text evidence="7 8">Belongs to the SFT2 family.</text>
</comment>
<feature type="transmembrane region" description="Helical" evidence="8">
    <location>
        <begin position="130"/>
        <end position="151"/>
    </location>
</feature>
<comment type="caution">
    <text evidence="8">Lacks conserved residue(s) required for the propagation of feature annotation.</text>
</comment>
<evidence type="ECO:0000313" key="12">
    <source>
        <dbReference type="Proteomes" id="UP000747110"/>
    </source>
</evidence>
<dbReference type="Pfam" id="PF04178">
    <property type="entry name" value="Got1"/>
    <property type="match status" value="1"/>
</dbReference>
<evidence type="ECO:0000256" key="7">
    <source>
        <dbReference type="ARBA" id="ARBA00025800"/>
    </source>
</evidence>
<dbReference type="InterPro" id="IPR011691">
    <property type="entry name" value="Vesicle_transpt_SFT2"/>
</dbReference>
<evidence type="ECO:0000256" key="2">
    <source>
        <dbReference type="ARBA" id="ARBA00022448"/>
    </source>
</evidence>
<dbReference type="GO" id="GO:0005737">
    <property type="term" value="C:cytoplasm"/>
    <property type="evidence" value="ECO:0007669"/>
    <property type="project" value="UniProtKB-ARBA"/>
</dbReference>
<dbReference type="InterPro" id="IPR007305">
    <property type="entry name" value="Vesicle_transpt_Got1/SFT2"/>
</dbReference>
<keyword evidence="5 8" id="KW-1133">Transmembrane helix</keyword>
<feature type="transmembrane region" description="Helical" evidence="8">
    <location>
        <begin position="98"/>
        <end position="124"/>
    </location>
</feature>
<dbReference type="EMBL" id="BNCQ01000008">
    <property type="protein sequence ID" value="GIM01066.1"/>
    <property type="molecule type" value="Genomic_DNA"/>
</dbReference>
<dbReference type="PANTHER" id="PTHR23137">
    <property type="entry name" value="VESICLE TRANSPORT PROTEIN-RELATED"/>
    <property type="match status" value="1"/>
</dbReference>
<keyword evidence="6 8" id="KW-0472">Membrane</keyword>
<dbReference type="GO" id="GO:0015031">
    <property type="term" value="P:protein transport"/>
    <property type="evidence" value="ECO:0007669"/>
    <property type="project" value="UniProtKB-KW"/>
</dbReference>
<comment type="caution">
    <text evidence="10">The sequence shown here is derived from an EMBL/GenBank/DDBJ whole genome shotgun (WGS) entry which is preliminary data.</text>
</comment>
<feature type="transmembrane region" description="Helical" evidence="8">
    <location>
        <begin position="163"/>
        <end position="181"/>
    </location>
</feature>
<dbReference type="OrthoDB" id="660759at2759"/>
<evidence type="ECO:0000313" key="9">
    <source>
        <dbReference type="EMBL" id="GIL76357.1"/>
    </source>
</evidence>
<name>A0A8J4G6Q2_9CHLO</name>
<accession>A0A8J4G6Q2</accession>
<sequence>MEGFLKALGAGGARGPQKTQPSLLADWQDYSSHGADVETGGGASTSSTSILLSSAEQAGTKVTSFLSESFRTVQTGVSSGVSTVTSGEAFSIPSGQALVYFFSFLAAGGVFLLLAFMLFLPVIILTPSKFALSFTLGCLSIMIGFMQLRGWKQQLQHMMSSERLPYSLGYIGSVVATLYAALVMRSYLLSLVCSGLQVVALLYYLMSYFPGGASGVKFMLGLFYQAAMRCLNSVYAMVAK</sequence>
<evidence type="ECO:0000256" key="3">
    <source>
        <dbReference type="ARBA" id="ARBA00022692"/>
    </source>
</evidence>
<dbReference type="GO" id="GO:0016020">
    <property type="term" value="C:membrane"/>
    <property type="evidence" value="ECO:0007669"/>
    <property type="project" value="UniProtKB-SubCell"/>
</dbReference>
<evidence type="ECO:0000256" key="6">
    <source>
        <dbReference type="ARBA" id="ARBA00023136"/>
    </source>
</evidence>
<protein>
    <recommendedName>
        <fullName evidence="8">Vesicle transport protein</fullName>
    </recommendedName>
</protein>
<keyword evidence="3 8" id="KW-0812">Transmembrane</keyword>
<evidence type="ECO:0000256" key="5">
    <source>
        <dbReference type="ARBA" id="ARBA00022989"/>
    </source>
</evidence>
<evidence type="ECO:0000313" key="11">
    <source>
        <dbReference type="Proteomes" id="UP000722791"/>
    </source>
</evidence>
<dbReference type="Proteomes" id="UP000747110">
    <property type="component" value="Unassembled WGS sequence"/>
</dbReference>
<dbReference type="GO" id="GO:0012505">
    <property type="term" value="C:endomembrane system"/>
    <property type="evidence" value="ECO:0007669"/>
    <property type="project" value="UniProtKB-ARBA"/>
</dbReference>
<comment type="subcellular location">
    <subcellularLocation>
        <location evidence="1 8">Membrane</location>
        <topology evidence="1 8">Multi-pass membrane protein</topology>
    </subcellularLocation>
</comment>
<dbReference type="AlphaFoldDB" id="A0A8J4G6Q2"/>